<dbReference type="Proteomes" id="UP001278500">
    <property type="component" value="Unassembled WGS sequence"/>
</dbReference>
<dbReference type="GeneID" id="87858712"/>
<dbReference type="EMBL" id="JAUEPP010000004">
    <property type="protein sequence ID" value="KAK3344762.1"/>
    <property type="molecule type" value="Genomic_DNA"/>
</dbReference>
<keyword evidence="2" id="KW-1185">Reference proteome</keyword>
<reference evidence="1" key="1">
    <citation type="journal article" date="2023" name="Mol. Phylogenet. Evol.">
        <title>Genome-scale phylogeny and comparative genomics of the fungal order Sordariales.</title>
        <authorList>
            <person name="Hensen N."/>
            <person name="Bonometti L."/>
            <person name="Westerberg I."/>
            <person name="Brannstrom I.O."/>
            <person name="Guillou S."/>
            <person name="Cros-Aarteil S."/>
            <person name="Calhoun S."/>
            <person name="Haridas S."/>
            <person name="Kuo A."/>
            <person name="Mondo S."/>
            <person name="Pangilinan J."/>
            <person name="Riley R."/>
            <person name="LaButti K."/>
            <person name="Andreopoulos B."/>
            <person name="Lipzen A."/>
            <person name="Chen C."/>
            <person name="Yan M."/>
            <person name="Daum C."/>
            <person name="Ng V."/>
            <person name="Clum A."/>
            <person name="Steindorff A."/>
            <person name="Ohm R.A."/>
            <person name="Martin F."/>
            <person name="Silar P."/>
            <person name="Natvig D.O."/>
            <person name="Lalanne C."/>
            <person name="Gautier V."/>
            <person name="Ament-Velasquez S.L."/>
            <person name="Kruys A."/>
            <person name="Hutchinson M.I."/>
            <person name="Powell A.J."/>
            <person name="Barry K."/>
            <person name="Miller A.N."/>
            <person name="Grigoriev I.V."/>
            <person name="Debuchy R."/>
            <person name="Gladieux P."/>
            <person name="Hiltunen Thoren M."/>
            <person name="Johannesson H."/>
        </authorList>
    </citation>
    <scope>NUCLEOTIDE SEQUENCE</scope>
    <source>
        <strain evidence="1">CBS 560.94</strain>
    </source>
</reference>
<organism evidence="1 2">
    <name type="scientific">Neurospora tetraspora</name>
    <dbReference type="NCBI Taxonomy" id="94610"/>
    <lineage>
        <taxon>Eukaryota</taxon>
        <taxon>Fungi</taxon>
        <taxon>Dikarya</taxon>
        <taxon>Ascomycota</taxon>
        <taxon>Pezizomycotina</taxon>
        <taxon>Sordariomycetes</taxon>
        <taxon>Sordariomycetidae</taxon>
        <taxon>Sordariales</taxon>
        <taxon>Sordariaceae</taxon>
        <taxon>Neurospora</taxon>
    </lineage>
</organism>
<accession>A0AAE0JEA4</accession>
<comment type="caution">
    <text evidence="1">The sequence shown here is derived from an EMBL/GenBank/DDBJ whole genome shotgun (WGS) entry which is preliminary data.</text>
</comment>
<reference evidence="1" key="2">
    <citation type="submission" date="2023-06" db="EMBL/GenBank/DDBJ databases">
        <authorList>
            <consortium name="Lawrence Berkeley National Laboratory"/>
            <person name="Haridas S."/>
            <person name="Hensen N."/>
            <person name="Bonometti L."/>
            <person name="Westerberg I."/>
            <person name="Brannstrom I.O."/>
            <person name="Guillou S."/>
            <person name="Cros-Aarteil S."/>
            <person name="Calhoun S."/>
            <person name="Kuo A."/>
            <person name="Mondo S."/>
            <person name="Pangilinan J."/>
            <person name="Riley R."/>
            <person name="Labutti K."/>
            <person name="Andreopoulos B."/>
            <person name="Lipzen A."/>
            <person name="Chen C."/>
            <person name="Yanf M."/>
            <person name="Daum C."/>
            <person name="Ng V."/>
            <person name="Clum A."/>
            <person name="Steindorff A."/>
            <person name="Ohm R."/>
            <person name="Martin F."/>
            <person name="Silar P."/>
            <person name="Natvig D."/>
            <person name="Lalanne C."/>
            <person name="Gautier V."/>
            <person name="Ament-Velasquez S.L."/>
            <person name="Kruys A."/>
            <person name="Hutchinson M.I."/>
            <person name="Powell A.J."/>
            <person name="Barry K."/>
            <person name="Miller A.N."/>
            <person name="Grigoriev I.V."/>
            <person name="Debuchy R."/>
            <person name="Gladieux P."/>
            <person name="Thoren M.H."/>
            <person name="Johannesson H."/>
        </authorList>
    </citation>
    <scope>NUCLEOTIDE SEQUENCE</scope>
    <source>
        <strain evidence="1">CBS 560.94</strain>
    </source>
</reference>
<dbReference type="RefSeq" id="XP_062681375.1">
    <property type="nucleotide sequence ID" value="XM_062821558.1"/>
</dbReference>
<sequence>MRLRRLPLTSGQGVPMVQVANCKGSAHNHSLPLLGYLNPAGPWESSLFPPHQSSHHWINFTSRQLTSSIAITIIHFNAGFLCSSTLVLLMKPFPELQLPQGQIDLPRPSPKTSTRHLLWPPIIQLTLLPSDETSTLNSKTAGNIDIRSCSLIIRLFFDQRVLERDYHQVAFHHDALHDHNFGRTTARSPRTELSVCSKK</sequence>
<evidence type="ECO:0000313" key="1">
    <source>
        <dbReference type="EMBL" id="KAK3344762.1"/>
    </source>
</evidence>
<name>A0AAE0JEA4_9PEZI</name>
<dbReference type="AlphaFoldDB" id="A0AAE0JEA4"/>
<protein>
    <submittedName>
        <fullName evidence="1">Uncharacterized protein</fullName>
    </submittedName>
</protein>
<proteinExistence type="predicted"/>
<evidence type="ECO:0000313" key="2">
    <source>
        <dbReference type="Proteomes" id="UP001278500"/>
    </source>
</evidence>
<gene>
    <name evidence="1" type="ORF">B0H65DRAFT_184815</name>
</gene>